<evidence type="ECO:0000313" key="2">
    <source>
        <dbReference type="Proteomes" id="UP000015530"/>
    </source>
</evidence>
<dbReference type="AlphaFoldDB" id="T0KFQ5"/>
<dbReference type="EMBL" id="AMYD01001740">
    <property type="protein sequence ID" value="EQB51813.1"/>
    <property type="molecule type" value="Genomic_DNA"/>
</dbReference>
<dbReference type="Proteomes" id="UP000015530">
    <property type="component" value="Unassembled WGS sequence"/>
</dbReference>
<reference evidence="2" key="1">
    <citation type="journal article" date="2013" name="Mol. Plant Microbe Interact.">
        <title>Global aspects of pacC regulation of pathogenicity genes in Colletotrichum gloeosporioides as revealed by transcriptome analysis.</title>
        <authorList>
            <person name="Alkan N."/>
            <person name="Meng X."/>
            <person name="Friedlander G."/>
            <person name="Reuveni E."/>
            <person name="Sukno S."/>
            <person name="Sherman A."/>
            <person name="Thon M."/>
            <person name="Fluhr R."/>
            <person name="Prusky D."/>
        </authorList>
    </citation>
    <scope>NUCLEOTIDE SEQUENCE [LARGE SCALE GENOMIC DNA]</scope>
    <source>
        <strain evidence="2">Cg-14</strain>
    </source>
</reference>
<proteinExistence type="predicted"/>
<organism evidence="1 2">
    <name type="scientific">Colletotrichum gloeosporioides (strain Cg-14)</name>
    <name type="common">Anthracnose fungus</name>
    <name type="synonym">Glomerella cingulata</name>
    <dbReference type="NCBI Taxonomy" id="1237896"/>
    <lineage>
        <taxon>Eukaryota</taxon>
        <taxon>Fungi</taxon>
        <taxon>Dikarya</taxon>
        <taxon>Ascomycota</taxon>
        <taxon>Pezizomycotina</taxon>
        <taxon>Sordariomycetes</taxon>
        <taxon>Hypocreomycetidae</taxon>
        <taxon>Glomerellales</taxon>
        <taxon>Glomerellaceae</taxon>
        <taxon>Colletotrichum</taxon>
        <taxon>Colletotrichum gloeosporioides species complex</taxon>
    </lineage>
</organism>
<comment type="caution">
    <text evidence="1">The sequence shown here is derived from an EMBL/GenBank/DDBJ whole genome shotgun (WGS) entry which is preliminary data.</text>
</comment>
<protein>
    <submittedName>
        <fullName evidence="1">Uncharacterized protein</fullName>
    </submittedName>
</protein>
<sequence>MLSFIIKAAALIIILEDYI</sequence>
<name>T0KFQ5_COLGC</name>
<evidence type="ECO:0000313" key="1">
    <source>
        <dbReference type="EMBL" id="EQB51813.1"/>
    </source>
</evidence>
<gene>
    <name evidence="1" type="ORF">CGLO_08609</name>
</gene>
<dbReference type="HOGENOM" id="CLU_3429939_0_0_1"/>
<accession>T0KFQ5</accession>